<reference evidence="14 15" key="1">
    <citation type="submission" date="2016-02" db="EMBL/GenBank/DDBJ databases">
        <title>Genome sequence of Clostridium thermobutyricum DSM 4928.</title>
        <authorList>
            <person name="Poehlein A."/>
            <person name="Daniel R."/>
        </authorList>
    </citation>
    <scope>NUCLEOTIDE SEQUENCE [LARGE SCALE GENOMIC DNA]</scope>
    <source>
        <strain evidence="14 15">DSM 4928</strain>
    </source>
</reference>
<evidence type="ECO:0000256" key="7">
    <source>
        <dbReference type="ARBA" id="ARBA00022741"/>
    </source>
</evidence>
<feature type="transmembrane region" description="Helical" evidence="13">
    <location>
        <begin position="37"/>
        <end position="54"/>
    </location>
</feature>
<keyword evidence="6" id="KW-0808">Transferase</keyword>
<keyword evidence="11 13" id="KW-0472">Membrane</keyword>
<keyword evidence="8" id="KW-0418">Kinase</keyword>
<dbReference type="EC" id="2.7.13.3" evidence="3"/>
<protein>
    <recommendedName>
        <fullName evidence="3">histidine kinase</fullName>
        <ecNumber evidence="3">2.7.13.3</ecNumber>
    </recommendedName>
</protein>
<evidence type="ECO:0000256" key="6">
    <source>
        <dbReference type="ARBA" id="ARBA00022679"/>
    </source>
</evidence>
<evidence type="ECO:0000256" key="2">
    <source>
        <dbReference type="ARBA" id="ARBA00004651"/>
    </source>
</evidence>
<dbReference type="OrthoDB" id="1910719at2"/>
<accession>A0A1V4SSL5</accession>
<proteinExistence type="predicted"/>
<dbReference type="GO" id="GO:0005524">
    <property type="term" value="F:ATP binding"/>
    <property type="evidence" value="ECO:0007669"/>
    <property type="project" value="UniProtKB-KW"/>
</dbReference>
<evidence type="ECO:0000256" key="12">
    <source>
        <dbReference type="SAM" id="Coils"/>
    </source>
</evidence>
<keyword evidence="12" id="KW-0175">Coiled coil</keyword>
<dbReference type="GO" id="GO:0005886">
    <property type="term" value="C:plasma membrane"/>
    <property type="evidence" value="ECO:0007669"/>
    <property type="project" value="UniProtKB-SubCell"/>
</dbReference>
<evidence type="ECO:0000256" key="13">
    <source>
        <dbReference type="SAM" id="Phobius"/>
    </source>
</evidence>
<evidence type="ECO:0000256" key="1">
    <source>
        <dbReference type="ARBA" id="ARBA00000085"/>
    </source>
</evidence>
<keyword evidence="10" id="KW-0902">Two-component regulatory system</keyword>
<dbReference type="EMBL" id="LTAY01000069">
    <property type="protein sequence ID" value="OPX46842.1"/>
    <property type="molecule type" value="Genomic_DNA"/>
</dbReference>
<dbReference type="GO" id="GO:0000155">
    <property type="term" value="F:phosphorelay sensor kinase activity"/>
    <property type="evidence" value="ECO:0007669"/>
    <property type="project" value="TreeGrafter"/>
</dbReference>
<gene>
    <name evidence="14" type="ORF">CLTHE_24950</name>
</gene>
<evidence type="ECO:0000313" key="14">
    <source>
        <dbReference type="EMBL" id="OPX46842.1"/>
    </source>
</evidence>
<evidence type="ECO:0000256" key="11">
    <source>
        <dbReference type="ARBA" id="ARBA00023136"/>
    </source>
</evidence>
<comment type="subcellular location">
    <subcellularLocation>
        <location evidence="2">Cell membrane</location>
        <topology evidence="2">Multi-pass membrane protein</topology>
    </subcellularLocation>
</comment>
<evidence type="ECO:0000256" key="5">
    <source>
        <dbReference type="ARBA" id="ARBA00022553"/>
    </source>
</evidence>
<keyword evidence="9" id="KW-0067">ATP-binding</keyword>
<evidence type="ECO:0000256" key="8">
    <source>
        <dbReference type="ARBA" id="ARBA00022777"/>
    </source>
</evidence>
<dbReference type="AlphaFoldDB" id="A0A1V4SSL5"/>
<dbReference type="InterPro" id="IPR050398">
    <property type="entry name" value="HssS/ArlS-like"/>
</dbReference>
<dbReference type="Proteomes" id="UP000191448">
    <property type="component" value="Unassembled WGS sequence"/>
</dbReference>
<comment type="catalytic activity">
    <reaction evidence="1">
        <text>ATP + protein L-histidine = ADP + protein N-phospho-L-histidine.</text>
        <dbReference type="EC" id="2.7.13.3"/>
    </reaction>
</comment>
<keyword evidence="7" id="KW-0547">Nucleotide-binding</keyword>
<keyword evidence="4" id="KW-1003">Cell membrane</keyword>
<evidence type="ECO:0000256" key="9">
    <source>
        <dbReference type="ARBA" id="ARBA00022840"/>
    </source>
</evidence>
<evidence type="ECO:0000256" key="4">
    <source>
        <dbReference type="ARBA" id="ARBA00022475"/>
    </source>
</evidence>
<dbReference type="InterPro" id="IPR036890">
    <property type="entry name" value="HATPase_C_sf"/>
</dbReference>
<feature type="coiled-coil region" evidence="12">
    <location>
        <begin position="114"/>
        <end position="163"/>
    </location>
</feature>
<comment type="caution">
    <text evidence="14">The sequence shown here is derived from an EMBL/GenBank/DDBJ whole genome shotgun (WGS) entry which is preliminary data.</text>
</comment>
<keyword evidence="13" id="KW-0812">Transmembrane</keyword>
<keyword evidence="5" id="KW-0597">Phosphoprotein</keyword>
<dbReference type="SUPFAM" id="SSF55874">
    <property type="entry name" value="ATPase domain of HSP90 chaperone/DNA topoisomerase II/histidine kinase"/>
    <property type="match status" value="1"/>
</dbReference>
<name>A0A1V4SSL5_9CLOT</name>
<feature type="transmembrane region" description="Helical" evidence="13">
    <location>
        <begin position="12"/>
        <end position="31"/>
    </location>
</feature>
<evidence type="ECO:0000256" key="10">
    <source>
        <dbReference type="ARBA" id="ARBA00023012"/>
    </source>
</evidence>
<dbReference type="Gene3D" id="3.30.565.10">
    <property type="entry name" value="Histidine kinase-like ATPase, C-terminal domain"/>
    <property type="match status" value="1"/>
</dbReference>
<evidence type="ECO:0000313" key="15">
    <source>
        <dbReference type="Proteomes" id="UP000191448"/>
    </source>
</evidence>
<dbReference type="RefSeq" id="WP_080023759.1">
    <property type="nucleotide sequence ID" value="NZ_LTAY01000069.1"/>
</dbReference>
<keyword evidence="13" id="KW-1133">Transmembrane helix</keyword>
<dbReference type="PANTHER" id="PTHR45528:SF1">
    <property type="entry name" value="SENSOR HISTIDINE KINASE CPXA"/>
    <property type="match status" value="1"/>
</dbReference>
<dbReference type="PANTHER" id="PTHR45528">
    <property type="entry name" value="SENSOR HISTIDINE KINASE CPXA"/>
    <property type="match status" value="1"/>
</dbReference>
<evidence type="ECO:0000256" key="3">
    <source>
        <dbReference type="ARBA" id="ARBA00012438"/>
    </source>
</evidence>
<organism evidence="14 15">
    <name type="scientific">Clostridium thermobutyricum DSM 4928</name>
    <dbReference type="NCBI Taxonomy" id="1121339"/>
    <lineage>
        <taxon>Bacteria</taxon>
        <taxon>Bacillati</taxon>
        <taxon>Bacillota</taxon>
        <taxon>Clostridia</taxon>
        <taxon>Eubacteriales</taxon>
        <taxon>Clostridiaceae</taxon>
        <taxon>Clostridium</taxon>
    </lineage>
</organism>
<sequence length="345" mass="40241">MVIKLKNKDAFKYVINGGLIAIYLVFVFLNYRNNRNLQYVYLVSSFIFIGILYLKIFIKEIRLLFVVTALNKIISKINDNEITISEIEKEMKEYPNFLKVKNTSDGVIKIAKGIKELKNNIRGNENEVNILMSNVIKNLDNPVMELKEKIEDLQINYDEKDIEILKRKEEVVENLVLDIFTTAKSMNLNIPLELIECDLNYVLRQIIGEFSSTIENSNLIYDVEIDKEKFMYKIDSEKFFEVIKIVLENAEKHSLEKSRIYIKSKINNNGLRIEIKNISKEKLDIKSNEIFNIVKNKRDFSVTGLPLEKSKALIKSMKGTFNIEIDGDLFKVIINFMEDNSHDIK</sequence>